<dbReference type="EMBL" id="OU503058">
    <property type="protein sequence ID" value="CAI9786739.1"/>
    <property type="molecule type" value="Genomic_DNA"/>
</dbReference>
<proteinExistence type="inferred from homology"/>
<dbReference type="InterPro" id="IPR001563">
    <property type="entry name" value="Peptidase_S10"/>
</dbReference>
<dbReference type="Gene3D" id="3.40.50.12670">
    <property type="match status" value="1"/>
</dbReference>
<dbReference type="FunFam" id="3.40.50.12670:FF:000002">
    <property type="entry name" value="Carboxypeptidase"/>
    <property type="match status" value="1"/>
</dbReference>
<dbReference type="GO" id="GO:0016747">
    <property type="term" value="F:acyltransferase activity, transferring groups other than amino-acyl groups"/>
    <property type="evidence" value="ECO:0007669"/>
    <property type="project" value="TreeGrafter"/>
</dbReference>
<feature type="chain" id="PRO_5041774363" description="Carboxypeptidase" evidence="4">
    <location>
        <begin position="26"/>
        <end position="468"/>
    </location>
</feature>
<keyword evidence="4" id="KW-0645">Protease</keyword>
<evidence type="ECO:0000256" key="4">
    <source>
        <dbReference type="RuleBase" id="RU361156"/>
    </source>
</evidence>
<organism evidence="5 6">
    <name type="scientific">Fraxinus pennsylvanica</name>
    <dbReference type="NCBI Taxonomy" id="56036"/>
    <lineage>
        <taxon>Eukaryota</taxon>
        <taxon>Viridiplantae</taxon>
        <taxon>Streptophyta</taxon>
        <taxon>Embryophyta</taxon>
        <taxon>Tracheophyta</taxon>
        <taxon>Spermatophyta</taxon>
        <taxon>Magnoliopsida</taxon>
        <taxon>eudicotyledons</taxon>
        <taxon>Gunneridae</taxon>
        <taxon>Pentapetalae</taxon>
        <taxon>asterids</taxon>
        <taxon>lamiids</taxon>
        <taxon>Lamiales</taxon>
        <taxon>Oleaceae</taxon>
        <taxon>Oleeae</taxon>
        <taxon>Fraxinus</taxon>
    </lineage>
</organism>
<dbReference type="Proteomes" id="UP000834106">
    <property type="component" value="Chromosome 23"/>
</dbReference>
<dbReference type="AlphaFoldDB" id="A0AAD2AFD1"/>
<dbReference type="SUPFAM" id="SSF53474">
    <property type="entry name" value="alpha/beta-Hydrolases"/>
    <property type="match status" value="1"/>
</dbReference>
<keyword evidence="6" id="KW-1185">Reference proteome</keyword>
<protein>
    <recommendedName>
        <fullName evidence="4">Carboxypeptidase</fullName>
        <ecNumber evidence="4">3.4.16.-</ecNumber>
    </recommendedName>
</protein>
<dbReference type="Pfam" id="PF00450">
    <property type="entry name" value="Peptidase_S10"/>
    <property type="match status" value="1"/>
</dbReference>
<reference evidence="5" key="1">
    <citation type="submission" date="2023-05" db="EMBL/GenBank/DDBJ databases">
        <authorList>
            <person name="Huff M."/>
        </authorList>
    </citation>
    <scope>NUCLEOTIDE SEQUENCE</scope>
</reference>
<dbReference type="GO" id="GO:0005576">
    <property type="term" value="C:extracellular region"/>
    <property type="evidence" value="ECO:0007669"/>
    <property type="project" value="UniProtKB-SubCell"/>
</dbReference>
<dbReference type="InterPro" id="IPR018202">
    <property type="entry name" value="Ser_caboxypep_ser_AS"/>
</dbReference>
<evidence type="ECO:0000256" key="2">
    <source>
        <dbReference type="ARBA" id="ARBA00009431"/>
    </source>
</evidence>
<evidence type="ECO:0000256" key="1">
    <source>
        <dbReference type="ARBA" id="ARBA00004613"/>
    </source>
</evidence>
<sequence>MNWTGLYGLLLLLLLLLLLFNNGASQAIIKTLPGYEGTLPFKLETGYIGVGENDEAQLFYYFIESENNPNTDPLLLWMTGGPGCSGLFGVVYDIGPCTFDVDNFDGSLPSILLNPNSWTKVANIIFIDSPVGTGFSYANTSQDYYPSDIQSTKDIYTFLRKWLLNHPVFIKNHLYIAGESYGGKLAPMVSMEILRGNKARLQPQMSFQGYIIGNGLTDPNIDFNARIPFAHGMALISNEHYELAKISCDGKYYNRDPNNLQCLNALKRIQECLSHINQVHILYPKCDDSTPKPDDFGWNQTFQIDNSVDLLILPTEEQKCHDIDYTVSDYWANDVTVQEALYVRKEMIKRWKTCYYGISYEKNVESALEYHKNFTKKGYNVLVFNGDHDMAAPYMGPLNWIPILNLTIDDNWRPWLVNGQVAGYTEKYKKNNFYLTFATIKGAGHAASRFKPKESLAMITRWLSRSSL</sequence>
<dbReference type="Gene3D" id="3.40.50.1820">
    <property type="entry name" value="alpha/beta hydrolase"/>
    <property type="match status" value="1"/>
</dbReference>
<comment type="subcellular location">
    <subcellularLocation>
        <location evidence="1">Secreted</location>
    </subcellularLocation>
</comment>
<keyword evidence="3" id="KW-0964">Secreted</keyword>
<evidence type="ECO:0000313" key="6">
    <source>
        <dbReference type="Proteomes" id="UP000834106"/>
    </source>
</evidence>
<dbReference type="GO" id="GO:0004185">
    <property type="term" value="F:serine-type carboxypeptidase activity"/>
    <property type="evidence" value="ECO:0007669"/>
    <property type="project" value="UniProtKB-UniRule"/>
</dbReference>
<dbReference type="GO" id="GO:0019748">
    <property type="term" value="P:secondary metabolic process"/>
    <property type="evidence" value="ECO:0007669"/>
    <property type="project" value="TreeGrafter"/>
</dbReference>
<keyword evidence="4" id="KW-0378">Hydrolase</keyword>
<keyword evidence="4" id="KW-0732">Signal</keyword>
<dbReference type="EC" id="3.4.16.-" evidence="4"/>
<dbReference type="PANTHER" id="PTHR11802:SF224">
    <property type="entry name" value="SERINE CARBOXYPEPTIDASE-LIKE 7 ISOFORM X1"/>
    <property type="match status" value="1"/>
</dbReference>
<name>A0AAD2AFD1_9LAMI</name>
<accession>A0AAD2AFD1</accession>
<gene>
    <name evidence="5" type="ORF">FPE_LOCUS34169</name>
</gene>
<comment type="similarity">
    <text evidence="2 4">Belongs to the peptidase S10 family.</text>
</comment>
<dbReference type="InterPro" id="IPR029058">
    <property type="entry name" value="AB_hydrolase_fold"/>
</dbReference>
<dbReference type="PRINTS" id="PR00724">
    <property type="entry name" value="CRBOXYPTASEC"/>
</dbReference>
<evidence type="ECO:0000313" key="5">
    <source>
        <dbReference type="EMBL" id="CAI9786739.1"/>
    </source>
</evidence>
<dbReference type="GO" id="GO:0006508">
    <property type="term" value="P:proteolysis"/>
    <property type="evidence" value="ECO:0007669"/>
    <property type="project" value="UniProtKB-KW"/>
</dbReference>
<dbReference type="FunFam" id="3.40.50.1820:FF:000072">
    <property type="entry name" value="Serine carboxypeptidase-like 19"/>
    <property type="match status" value="1"/>
</dbReference>
<feature type="signal peptide" evidence="4">
    <location>
        <begin position="1"/>
        <end position="25"/>
    </location>
</feature>
<dbReference type="PANTHER" id="PTHR11802">
    <property type="entry name" value="SERINE PROTEASE FAMILY S10 SERINE CARBOXYPEPTIDASE"/>
    <property type="match status" value="1"/>
</dbReference>
<evidence type="ECO:0000256" key="3">
    <source>
        <dbReference type="ARBA" id="ARBA00022525"/>
    </source>
</evidence>
<dbReference type="PROSITE" id="PS00131">
    <property type="entry name" value="CARBOXYPEPT_SER_SER"/>
    <property type="match status" value="1"/>
</dbReference>
<keyword evidence="4" id="KW-0121">Carboxypeptidase</keyword>